<name>A0A0F9NZ26_9ZZZZ</name>
<sequence>MQSKIYNVILGLARHLGFDPVFFQPIDDTSFVMDKDLRAIYKSLGRKQIKFVRHHFRNNPDVNSILLEDQVLIDLSSHSFWGNAISEEVTLQVVKVLKALSRYTVAIGITDIEREFARHVSTENQWIMQFWLDGDLTTKLSEFNKRKNDIQMTTLDVWFDDYYPLTCGKWYNTLLKQKRVLVIDIIQDLHPKIDVTSLINLGENDDHIGPLTWIFAEILRSMHYNVRAF</sequence>
<evidence type="ECO:0000313" key="1">
    <source>
        <dbReference type="EMBL" id="KKN23114.1"/>
    </source>
</evidence>
<comment type="caution">
    <text evidence="1">The sequence shown here is derived from an EMBL/GenBank/DDBJ whole genome shotgun (WGS) entry which is preliminary data.</text>
</comment>
<protein>
    <submittedName>
        <fullName evidence="1">Uncharacterized protein</fullName>
    </submittedName>
</protein>
<accession>A0A0F9NZ26</accession>
<dbReference type="EMBL" id="LAZR01003002">
    <property type="protein sequence ID" value="KKN23114.1"/>
    <property type="molecule type" value="Genomic_DNA"/>
</dbReference>
<gene>
    <name evidence="1" type="ORF">LCGC14_0908210</name>
</gene>
<proteinExistence type="predicted"/>
<dbReference type="AlphaFoldDB" id="A0A0F9NZ26"/>
<organism evidence="1">
    <name type="scientific">marine sediment metagenome</name>
    <dbReference type="NCBI Taxonomy" id="412755"/>
    <lineage>
        <taxon>unclassified sequences</taxon>
        <taxon>metagenomes</taxon>
        <taxon>ecological metagenomes</taxon>
    </lineage>
</organism>
<reference evidence="1" key="1">
    <citation type="journal article" date="2015" name="Nature">
        <title>Complex archaea that bridge the gap between prokaryotes and eukaryotes.</title>
        <authorList>
            <person name="Spang A."/>
            <person name="Saw J.H."/>
            <person name="Jorgensen S.L."/>
            <person name="Zaremba-Niedzwiedzka K."/>
            <person name="Martijn J."/>
            <person name="Lind A.E."/>
            <person name="van Eijk R."/>
            <person name="Schleper C."/>
            <person name="Guy L."/>
            <person name="Ettema T.J."/>
        </authorList>
    </citation>
    <scope>NUCLEOTIDE SEQUENCE</scope>
</reference>